<protein>
    <recommendedName>
        <fullName evidence="3">RNA polymerase sigma-70 region 2 domain-containing protein</fullName>
    </recommendedName>
</protein>
<reference evidence="1" key="1">
    <citation type="journal article" date="2014" name="Front. Microbiol.">
        <title>High frequency of phylogenetically diverse reductive dehalogenase-homologous genes in deep subseafloor sedimentary metagenomes.</title>
        <authorList>
            <person name="Kawai M."/>
            <person name="Futagami T."/>
            <person name="Toyoda A."/>
            <person name="Takaki Y."/>
            <person name="Nishi S."/>
            <person name="Hori S."/>
            <person name="Arai W."/>
            <person name="Tsubouchi T."/>
            <person name="Morono Y."/>
            <person name="Uchiyama I."/>
            <person name="Ito T."/>
            <person name="Fujiyama A."/>
            <person name="Inagaki F."/>
            <person name="Takami H."/>
        </authorList>
    </citation>
    <scope>NUCLEOTIDE SEQUENCE</scope>
    <source>
        <strain evidence="1">Expedition CK06-06</strain>
    </source>
</reference>
<name>X0YWC8_9ZZZZ</name>
<comment type="caution">
    <text evidence="1">The sequence shown here is derived from an EMBL/GenBank/DDBJ whole genome shotgun (WGS) entry which is preliminary data.</text>
</comment>
<evidence type="ECO:0000313" key="2">
    <source>
        <dbReference type="EMBL" id="GAH21124.1"/>
    </source>
</evidence>
<dbReference type="GO" id="GO:0006352">
    <property type="term" value="P:DNA-templated transcription initiation"/>
    <property type="evidence" value="ECO:0007669"/>
    <property type="project" value="InterPro"/>
</dbReference>
<dbReference type="EMBL" id="BART01000013">
    <property type="protein sequence ID" value="GAG61159.1"/>
    <property type="molecule type" value="Genomic_DNA"/>
</dbReference>
<evidence type="ECO:0000313" key="1">
    <source>
        <dbReference type="EMBL" id="GAG61159.1"/>
    </source>
</evidence>
<gene>
    <name evidence="1" type="ORF">S01H4_00123</name>
    <name evidence="2" type="ORF">S03H2_04564</name>
</gene>
<dbReference type="SUPFAM" id="SSF88946">
    <property type="entry name" value="Sigma2 domain of RNA polymerase sigma factors"/>
    <property type="match status" value="1"/>
</dbReference>
<organism evidence="1">
    <name type="scientific">marine sediment metagenome</name>
    <dbReference type="NCBI Taxonomy" id="412755"/>
    <lineage>
        <taxon>unclassified sequences</taxon>
        <taxon>metagenomes</taxon>
        <taxon>ecological metagenomes</taxon>
    </lineage>
</organism>
<dbReference type="InterPro" id="IPR013325">
    <property type="entry name" value="RNA_pol_sigma_r2"/>
</dbReference>
<evidence type="ECO:0008006" key="3">
    <source>
        <dbReference type="Google" id="ProtNLM"/>
    </source>
</evidence>
<dbReference type="Gene3D" id="1.10.1740.10">
    <property type="match status" value="1"/>
</dbReference>
<dbReference type="AlphaFoldDB" id="X0YWC8"/>
<dbReference type="EMBL" id="BARU01001826">
    <property type="protein sequence ID" value="GAH21124.1"/>
    <property type="molecule type" value="Genomic_DNA"/>
</dbReference>
<dbReference type="GO" id="GO:0003700">
    <property type="term" value="F:DNA-binding transcription factor activity"/>
    <property type="evidence" value="ECO:0007669"/>
    <property type="project" value="InterPro"/>
</dbReference>
<proteinExistence type="predicted"/>
<sequence>MIENLVIRAKDSEPEALGELYELFVEKIYRFLLFKVGSVTEAEDLTAWVFEKAWENLIKYRVKRIYDYYST</sequence>
<accession>X0YWC8</accession>